<dbReference type="EMBL" id="QJKD01000014">
    <property type="protein sequence ID" value="PXX49226.1"/>
    <property type="molecule type" value="Genomic_DNA"/>
</dbReference>
<dbReference type="SUPFAM" id="SSF52172">
    <property type="entry name" value="CheY-like"/>
    <property type="match status" value="1"/>
</dbReference>
<keyword evidence="3" id="KW-0597">Phosphoprotein</keyword>
<evidence type="ECO:0000259" key="4">
    <source>
        <dbReference type="PROSITE" id="PS50110"/>
    </source>
</evidence>
<dbReference type="Gene3D" id="3.40.50.2300">
    <property type="match status" value="1"/>
</dbReference>
<dbReference type="PROSITE" id="PS50930">
    <property type="entry name" value="HTH_LYTTR"/>
    <property type="match status" value="1"/>
</dbReference>
<comment type="caution">
    <text evidence="6">The sequence shown here is derived from an EMBL/GenBank/DDBJ whole genome shotgun (WGS) entry which is preliminary data.</text>
</comment>
<sequence length="254" mass="29753">MLKIVLCDDNRHSNKEYAELISEIAKKNQLEIVISCFESGESLLFHYSDTIDQIDILYLDIIMNETNGMETAQKLRDYGCKAQIIFLTSFEDYVYEAFDVNAVQYLLKDNTSYEKFELVFLKAVKLASIRTKELFTFEFDGETGVIPIDQISYFEIWQRLITIHYDNGKIAKFYDSIEHLEQRLRKNDFVRSHRSFLVHLPYIAMFGHQSLRLKTGEVVPVGGTYIQTLKRAFSDYIARFQVYGSESFRSKEWG</sequence>
<dbReference type="InterPro" id="IPR011006">
    <property type="entry name" value="CheY-like_superfamily"/>
</dbReference>
<feature type="domain" description="HTH LytTR-type" evidence="5">
    <location>
        <begin position="135"/>
        <end position="235"/>
    </location>
</feature>
<dbReference type="InterPro" id="IPR001789">
    <property type="entry name" value="Sig_transdc_resp-reg_receiver"/>
</dbReference>
<keyword evidence="7" id="KW-1185">Reference proteome</keyword>
<dbReference type="AlphaFoldDB" id="A0A2V3XZ44"/>
<comment type="function">
    <text evidence="2">May play the central regulatory role in sporulation. It may be an element of the effector pathway responsible for the activation of sporulation genes in response to nutritional stress. Spo0A may act in concert with spo0H (a sigma factor) to control the expression of some genes that are critical to the sporulation process.</text>
</comment>
<evidence type="ECO:0000313" key="7">
    <source>
        <dbReference type="Proteomes" id="UP000248057"/>
    </source>
</evidence>
<dbReference type="GeneID" id="86063714"/>
<reference evidence="6 7" key="1">
    <citation type="submission" date="2018-05" db="EMBL/GenBank/DDBJ databases">
        <title>Genomic Encyclopedia of Type Strains, Phase IV (KMG-IV): sequencing the most valuable type-strain genomes for metagenomic binning, comparative biology and taxonomic classification.</title>
        <authorList>
            <person name="Goeker M."/>
        </authorList>
    </citation>
    <scope>NUCLEOTIDE SEQUENCE [LARGE SCALE GENOMIC DNA]</scope>
    <source>
        <strain evidence="6 7">DSM 24995</strain>
    </source>
</reference>
<feature type="modified residue" description="4-aspartylphosphate" evidence="3">
    <location>
        <position position="60"/>
    </location>
</feature>
<name>A0A2V3XZ44_9FIRM</name>
<dbReference type="Pfam" id="PF00072">
    <property type="entry name" value="Response_reg"/>
    <property type="match status" value="1"/>
</dbReference>
<dbReference type="InterPro" id="IPR007492">
    <property type="entry name" value="LytTR_DNA-bd_dom"/>
</dbReference>
<dbReference type="Pfam" id="PF04397">
    <property type="entry name" value="LytTR"/>
    <property type="match status" value="1"/>
</dbReference>
<accession>A0A2V3XZ44</accession>
<dbReference type="Gene3D" id="2.40.50.1020">
    <property type="entry name" value="LytTr DNA-binding domain"/>
    <property type="match status" value="1"/>
</dbReference>
<evidence type="ECO:0000256" key="3">
    <source>
        <dbReference type="PROSITE-ProRule" id="PRU00169"/>
    </source>
</evidence>
<organism evidence="6 7">
    <name type="scientific">Hungatella effluvii</name>
    <dbReference type="NCBI Taxonomy" id="1096246"/>
    <lineage>
        <taxon>Bacteria</taxon>
        <taxon>Bacillati</taxon>
        <taxon>Bacillota</taxon>
        <taxon>Clostridia</taxon>
        <taxon>Lachnospirales</taxon>
        <taxon>Lachnospiraceae</taxon>
        <taxon>Hungatella</taxon>
    </lineage>
</organism>
<dbReference type="GO" id="GO:0000156">
    <property type="term" value="F:phosphorelay response regulator activity"/>
    <property type="evidence" value="ECO:0007669"/>
    <property type="project" value="InterPro"/>
</dbReference>
<dbReference type="SMART" id="SM00448">
    <property type="entry name" value="REC"/>
    <property type="match status" value="1"/>
</dbReference>
<dbReference type="PANTHER" id="PTHR37299">
    <property type="entry name" value="TRANSCRIPTIONAL REGULATOR-RELATED"/>
    <property type="match status" value="1"/>
</dbReference>
<evidence type="ECO:0000259" key="5">
    <source>
        <dbReference type="PROSITE" id="PS50930"/>
    </source>
</evidence>
<dbReference type="InterPro" id="IPR046947">
    <property type="entry name" value="LytR-like"/>
</dbReference>
<dbReference type="PROSITE" id="PS50110">
    <property type="entry name" value="RESPONSE_REGULATORY"/>
    <property type="match status" value="1"/>
</dbReference>
<dbReference type="RefSeq" id="WP_110324889.1">
    <property type="nucleotide sequence ID" value="NZ_QJKD01000014.1"/>
</dbReference>
<proteinExistence type="predicted"/>
<feature type="domain" description="Response regulatory" evidence="4">
    <location>
        <begin position="3"/>
        <end position="123"/>
    </location>
</feature>
<evidence type="ECO:0000313" key="6">
    <source>
        <dbReference type="EMBL" id="PXX49226.1"/>
    </source>
</evidence>
<gene>
    <name evidence="6" type="ORF">DFR60_11415</name>
</gene>
<evidence type="ECO:0000256" key="1">
    <source>
        <dbReference type="ARBA" id="ARBA00018672"/>
    </source>
</evidence>
<evidence type="ECO:0000256" key="2">
    <source>
        <dbReference type="ARBA" id="ARBA00024867"/>
    </source>
</evidence>
<dbReference type="Proteomes" id="UP000248057">
    <property type="component" value="Unassembled WGS sequence"/>
</dbReference>
<dbReference type="GO" id="GO:0003677">
    <property type="term" value="F:DNA binding"/>
    <property type="evidence" value="ECO:0007669"/>
    <property type="project" value="InterPro"/>
</dbReference>
<dbReference type="PANTHER" id="PTHR37299:SF1">
    <property type="entry name" value="STAGE 0 SPORULATION PROTEIN A HOMOLOG"/>
    <property type="match status" value="1"/>
</dbReference>
<dbReference type="SMART" id="SM00850">
    <property type="entry name" value="LytTR"/>
    <property type="match status" value="1"/>
</dbReference>
<protein>
    <recommendedName>
        <fullName evidence="1">Stage 0 sporulation protein A homolog</fullName>
    </recommendedName>
</protein>